<keyword evidence="2" id="KW-1185">Reference proteome</keyword>
<evidence type="ECO:0000313" key="1">
    <source>
        <dbReference type="EMBL" id="CUG87746.1"/>
    </source>
</evidence>
<evidence type="ECO:0000313" key="2">
    <source>
        <dbReference type="Proteomes" id="UP000051952"/>
    </source>
</evidence>
<sequence>SKVLSRFAKVRARPRYTIPIRFVYHLCLDGPSMSVAIHHVKGTNVQRVAIVQPSVACVAQFHFKRQGSAAWPSTSAILSHSSDNVSSNKKFVVAIGSIQVQCLPRSGRRPATVHDASNHGAPEGGLLPKIVRIMALPEVLPEVDCSRRWSRIMALPKVLPKVSRIMALPKVVRITALPKVSRIMALPEVLPEVNCSRRWTTPEGGPGSRRSGRWSRIMALPKVVPCSRRCPG</sequence>
<organism evidence="1 2">
    <name type="scientific">Bodo saltans</name>
    <name type="common">Flagellated protozoan</name>
    <dbReference type="NCBI Taxonomy" id="75058"/>
    <lineage>
        <taxon>Eukaryota</taxon>
        <taxon>Discoba</taxon>
        <taxon>Euglenozoa</taxon>
        <taxon>Kinetoplastea</taxon>
        <taxon>Metakinetoplastina</taxon>
        <taxon>Eubodonida</taxon>
        <taxon>Bodonidae</taxon>
        <taxon>Bodo</taxon>
    </lineage>
</organism>
<feature type="non-terminal residue" evidence="1">
    <location>
        <position position="232"/>
    </location>
</feature>
<gene>
    <name evidence="1" type="ORF">BSAL_11735</name>
</gene>
<dbReference type="EMBL" id="CYKH01001583">
    <property type="protein sequence ID" value="CUG87746.1"/>
    <property type="molecule type" value="Genomic_DNA"/>
</dbReference>
<dbReference type="AlphaFoldDB" id="A0A0S4J904"/>
<dbReference type="Proteomes" id="UP000051952">
    <property type="component" value="Unassembled WGS sequence"/>
</dbReference>
<proteinExistence type="predicted"/>
<feature type="non-terminal residue" evidence="1">
    <location>
        <position position="1"/>
    </location>
</feature>
<name>A0A0S4J904_BODSA</name>
<accession>A0A0S4J904</accession>
<protein>
    <submittedName>
        <fullName evidence="1">Uncharacterized protein</fullName>
    </submittedName>
</protein>
<dbReference type="VEuPathDB" id="TriTrypDB:BSAL_11735"/>
<reference evidence="2" key="1">
    <citation type="submission" date="2015-09" db="EMBL/GenBank/DDBJ databases">
        <authorList>
            <consortium name="Pathogen Informatics"/>
        </authorList>
    </citation>
    <scope>NUCLEOTIDE SEQUENCE [LARGE SCALE GENOMIC DNA]</scope>
    <source>
        <strain evidence="2">Lake Konstanz</strain>
    </source>
</reference>